<dbReference type="Gene3D" id="3.40.30.10">
    <property type="entry name" value="Glutaredoxin"/>
    <property type="match status" value="1"/>
</dbReference>
<dbReference type="AlphaFoldDB" id="A0A917CR70"/>
<name>A0A917CR70_9BACL</name>
<dbReference type="CDD" id="cd02966">
    <property type="entry name" value="TlpA_like_family"/>
    <property type="match status" value="1"/>
</dbReference>
<keyword evidence="1" id="KW-1015">Disulfide bond</keyword>
<comment type="caution">
    <text evidence="3">The sequence shown here is derived from an EMBL/GenBank/DDBJ whole genome shotgun (WGS) entry which is preliminary data.</text>
</comment>
<reference evidence="3" key="2">
    <citation type="submission" date="2020-09" db="EMBL/GenBank/DDBJ databases">
        <authorList>
            <person name="Sun Q."/>
            <person name="Zhou Y."/>
        </authorList>
    </citation>
    <scope>NUCLEOTIDE SEQUENCE</scope>
    <source>
        <strain evidence="3">CGMCC 1.12987</strain>
    </source>
</reference>
<dbReference type="PANTHER" id="PTHR42852">
    <property type="entry name" value="THIOL:DISULFIDE INTERCHANGE PROTEIN DSBE"/>
    <property type="match status" value="1"/>
</dbReference>
<evidence type="ECO:0000256" key="1">
    <source>
        <dbReference type="ARBA" id="ARBA00023157"/>
    </source>
</evidence>
<evidence type="ECO:0000313" key="4">
    <source>
        <dbReference type="Proteomes" id="UP000644756"/>
    </source>
</evidence>
<dbReference type="Pfam" id="PF00578">
    <property type="entry name" value="AhpC-TSA"/>
    <property type="match status" value="1"/>
</dbReference>
<feature type="domain" description="Thioredoxin" evidence="2">
    <location>
        <begin position="31"/>
        <end position="174"/>
    </location>
</feature>
<dbReference type="PROSITE" id="PS51352">
    <property type="entry name" value="THIOREDOXIN_2"/>
    <property type="match status" value="1"/>
</dbReference>
<proteinExistence type="predicted"/>
<organism evidence="3 4">
    <name type="scientific">Paenibacillus abyssi</name>
    <dbReference type="NCBI Taxonomy" id="1340531"/>
    <lineage>
        <taxon>Bacteria</taxon>
        <taxon>Bacillati</taxon>
        <taxon>Bacillota</taxon>
        <taxon>Bacilli</taxon>
        <taxon>Bacillales</taxon>
        <taxon>Paenibacillaceae</taxon>
        <taxon>Paenibacillus</taxon>
    </lineage>
</organism>
<protein>
    <submittedName>
        <fullName evidence="3">Thioredoxin</fullName>
    </submittedName>
</protein>
<evidence type="ECO:0000259" key="2">
    <source>
        <dbReference type="PROSITE" id="PS51352"/>
    </source>
</evidence>
<dbReference type="InterPro" id="IPR017937">
    <property type="entry name" value="Thioredoxin_CS"/>
</dbReference>
<dbReference type="InterPro" id="IPR013766">
    <property type="entry name" value="Thioredoxin_domain"/>
</dbReference>
<reference evidence="3" key="1">
    <citation type="journal article" date="2014" name="Int. J. Syst. Evol. Microbiol.">
        <title>Complete genome sequence of Corynebacterium casei LMG S-19264T (=DSM 44701T), isolated from a smear-ripened cheese.</title>
        <authorList>
            <consortium name="US DOE Joint Genome Institute (JGI-PGF)"/>
            <person name="Walter F."/>
            <person name="Albersmeier A."/>
            <person name="Kalinowski J."/>
            <person name="Ruckert C."/>
        </authorList>
    </citation>
    <scope>NUCLEOTIDE SEQUENCE</scope>
    <source>
        <strain evidence="3">CGMCC 1.12987</strain>
    </source>
</reference>
<dbReference type="RefSeq" id="WP_188529883.1">
    <property type="nucleotide sequence ID" value="NZ_BMGR01000003.1"/>
</dbReference>
<gene>
    <name evidence="3" type="ORF">GCM10010916_11770</name>
</gene>
<dbReference type="EMBL" id="BMGR01000003">
    <property type="protein sequence ID" value="GGF96177.1"/>
    <property type="molecule type" value="Genomic_DNA"/>
</dbReference>
<dbReference type="GO" id="GO:0016491">
    <property type="term" value="F:oxidoreductase activity"/>
    <property type="evidence" value="ECO:0007669"/>
    <property type="project" value="InterPro"/>
</dbReference>
<accession>A0A917CR70</accession>
<evidence type="ECO:0000313" key="3">
    <source>
        <dbReference type="EMBL" id="GGF96177.1"/>
    </source>
</evidence>
<dbReference type="PANTHER" id="PTHR42852:SF1">
    <property type="entry name" value="THIOREDOXIN-LIKE PROTEIN YNEN"/>
    <property type="match status" value="1"/>
</dbReference>
<dbReference type="GO" id="GO:0016209">
    <property type="term" value="F:antioxidant activity"/>
    <property type="evidence" value="ECO:0007669"/>
    <property type="project" value="InterPro"/>
</dbReference>
<dbReference type="Proteomes" id="UP000644756">
    <property type="component" value="Unassembled WGS sequence"/>
</dbReference>
<sequence>MRKQLLLLSAIAILVILAVIQSGRPEKDLPAKAGNPSPGFELQGFNGESYALESLQGKPVLINFWASWCAPCRIEAPDLVRFYDKYKGEMEFYAVNLTSDDSIEGAAAFAEEYQFDFPVLLDEQGTVKKLYNVRSIPVTYFVDGSGTIVHVMNGVVSPETLEQIIVKTIEASKEEA</sequence>
<dbReference type="InterPro" id="IPR036249">
    <property type="entry name" value="Thioredoxin-like_sf"/>
</dbReference>
<dbReference type="SUPFAM" id="SSF52833">
    <property type="entry name" value="Thioredoxin-like"/>
    <property type="match status" value="1"/>
</dbReference>
<dbReference type="InterPro" id="IPR050553">
    <property type="entry name" value="Thioredoxin_ResA/DsbE_sf"/>
</dbReference>
<dbReference type="InterPro" id="IPR000866">
    <property type="entry name" value="AhpC/TSA"/>
</dbReference>
<keyword evidence="4" id="KW-1185">Reference proteome</keyword>
<dbReference type="PROSITE" id="PS00194">
    <property type="entry name" value="THIOREDOXIN_1"/>
    <property type="match status" value="1"/>
</dbReference>